<evidence type="ECO:0000313" key="13">
    <source>
        <dbReference type="Proteomes" id="UP000765845"/>
    </source>
</evidence>
<evidence type="ECO:0000259" key="11">
    <source>
        <dbReference type="Pfam" id="PF12019"/>
    </source>
</evidence>
<evidence type="ECO:0000256" key="2">
    <source>
        <dbReference type="ARBA" id="ARBA00021549"/>
    </source>
</evidence>
<evidence type="ECO:0000256" key="1">
    <source>
        <dbReference type="ARBA" id="ARBA00004377"/>
    </source>
</evidence>
<evidence type="ECO:0000256" key="9">
    <source>
        <dbReference type="ARBA" id="ARBA00025772"/>
    </source>
</evidence>
<keyword evidence="8" id="KW-0472">Membrane</keyword>
<keyword evidence="7" id="KW-1133">Transmembrane helix</keyword>
<evidence type="ECO:0000256" key="7">
    <source>
        <dbReference type="ARBA" id="ARBA00022989"/>
    </source>
</evidence>
<dbReference type="SUPFAM" id="SSF54523">
    <property type="entry name" value="Pili subunits"/>
    <property type="match status" value="1"/>
</dbReference>
<protein>
    <recommendedName>
        <fullName evidence="2">Type II secretion system protein H</fullName>
    </recommendedName>
    <alternativeName>
        <fullName evidence="10">General secretion pathway protein H</fullName>
    </alternativeName>
</protein>
<evidence type="ECO:0000256" key="3">
    <source>
        <dbReference type="ARBA" id="ARBA00022475"/>
    </source>
</evidence>
<feature type="domain" description="General secretion pathway GspH" evidence="11">
    <location>
        <begin position="34"/>
        <end position="131"/>
    </location>
</feature>
<gene>
    <name evidence="12" type="ORF">HCU74_15490</name>
</gene>
<evidence type="ECO:0000256" key="10">
    <source>
        <dbReference type="ARBA" id="ARBA00030775"/>
    </source>
</evidence>
<proteinExistence type="inferred from homology"/>
<evidence type="ECO:0000313" key="12">
    <source>
        <dbReference type="EMBL" id="NKI18811.1"/>
    </source>
</evidence>
<dbReference type="InterPro" id="IPR022346">
    <property type="entry name" value="T2SS_GspH"/>
</dbReference>
<evidence type="ECO:0000256" key="5">
    <source>
        <dbReference type="ARBA" id="ARBA00022519"/>
    </source>
</evidence>
<dbReference type="Proteomes" id="UP000765845">
    <property type="component" value="Unassembled WGS sequence"/>
</dbReference>
<evidence type="ECO:0000256" key="8">
    <source>
        <dbReference type="ARBA" id="ARBA00023136"/>
    </source>
</evidence>
<accession>A0ABX1GIS3</accession>
<comment type="similarity">
    <text evidence="9">Belongs to the GSP H family.</text>
</comment>
<comment type="caution">
    <text evidence="12">The sequence shown here is derived from an EMBL/GenBank/DDBJ whole genome shotgun (WGS) entry which is preliminary data.</text>
</comment>
<dbReference type="Pfam" id="PF12019">
    <property type="entry name" value="GspH"/>
    <property type="match status" value="1"/>
</dbReference>
<dbReference type="InterPro" id="IPR045584">
    <property type="entry name" value="Pilin-like"/>
</dbReference>
<keyword evidence="3" id="KW-1003">Cell membrane</keyword>
<keyword evidence="5" id="KW-0997">Cell inner membrane</keyword>
<keyword evidence="13" id="KW-1185">Reference proteome</keyword>
<evidence type="ECO:0000256" key="6">
    <source>
        <dbReference type="ARBA" id="ARBA00022692"/>
    </source>
</evidence>
<sequence length="140" mass="14529">MMELLVVMAIVAILASIAAPSFTQLIESQRARSAVDNLRSSLDLARSEAIKRNSNITVSRVGASWEEGWQVAQGATVLRSEPAVSSLTITSAANALVFNPSGRAATSVSFAIAPTTGSGASDYCVEISLSGKARSKKGPC</sequence>
<dbReference type="EMBL" id="JAAWWK010000006">
    <property type="protein sequence ID" value="NKI18811.1"/>
    <property type="molecule type" value="Genomic_DNA"/>
</dbReference>
<keyword evidence="6" id="KW-0812">Transmembrane</keyword>
<reference evidence="12 13" key="1">
    <citation type="submission" date="2020-04" db="EMBL/GenBank/DDBJ databases">
        <authorList>
            <person name="Yoon J."/>
        </authorList>
    </citation>
    <scope>NUCLEOTIDE SEQUENCE [LARGE SCALE GENOMIC DNA]</scope>
    <source>
        <strain evidence="12 13">KMU-166</strain>
    </source>
</reference>
<comment type="subcellular location">
    <subcellularLocation>
        <location evidence="1">Cell inner membrane</location>
        <topology evidence="1">Single-pass membrane protein</topology>
    </subcellularLocation>
</comment>
<dbReference type="Gene3D" id="3.55.40.10">
    <property type="entry name" value="minor pseudopilin epsh domain"/>
    <property type="match status" value="1"/>
</dbReference>
<keyword evidence="4" id="KW-0488">Methylation</keyword>
<evidence type="ECO:0000256" key="4">
    <source>
        <dbReference type="ARBA" id="ARBA00022481"/>
    </source>
</evidence>
<name>A0ABX1GIS3_9GAMM</name>
<organism evidence="12 13">
    <name type="scientific">Spongiibacter thalassae</name>
    <dbReference type="NCBI Taxonomy" id="2721624"/>
    <lineage>
        <taxon>Bacteria</taxon>
        <taxon>Pseudomonadati</taxon>
        <taxon>Pseudomonadota</taxon>
        <taxon>Gammaproteobacteria</taxon>
        <taxon>Cellvibrionales</taxon>
        <taxon>Spongiibacteraceae</taxon>
        <taxon>Spongiibacter</taxon>
    </lineage>
</organism>